<reference evidence="2 3" key="1">
    <citation type="submission" date="2022-07" db="EMBL/GenBank/DDBJ databases">
        <title>Novel species in genus cellulomonas.</title>
        <authorList>
            <person name="Ye L."/>
        </authorList>
    </citation>
    <scope>NUCLEOTIDE SEQUENCE [LARGE SCALE GENOMIC DNA]</scope>
    <source>
        <strain evidence="3">zg-B89</strain>
    </source>
</reference>
<dbReference type="Gene3D" id="3.20.80.10">
    <property type="entry name" value="Regulatory factor, effector binding domain"/>
    <property type="match status" value="1"/>
</dbReference>
<dbReference type="InterPro" id="IPR011256">
    <property type="entry name" value="Reg_factor_effector_dom_sf"/>
</dbReference>
<gene>
    <name evidence="2" type="ORF">NP048_18185</name>
</gene>
<evidence type="ECO:0000259" key="1">
    <source>
        <dbReference type="SMART" id="SM00871"/>
    </source>
</evidence>
<accession>A0ABY5KR86</accession>
<name>A0ABY5KR86_9CELL</name>
<organism evidence="2 3">
    <name type="scientific">Cellulomonas xiejunii</name>
    <dbReference type="NCBI Taxonomy" id="2968083"/>
    <lineage>
        <taxon>Bacteria</taxon>
        <taxon>Bacillati</taxon>
        <taxon>Actinomycetota</taxon>
        <taxon>Actinomycetes</taxon>
        <taxon>Micrococcales</taxon>
        <taxon>Cellulomonadaceae</taxon>
        <taxon>Cellulomonas</taxon>
    </lineage>
</organism>
<feature type="domain" description="AraC effector-binding" evidence="1">
    <location>
        <begin position="1"/>
        <end position="153"/>
    </location>
</feature>
<dbReference type="InterPro" id="IPR010499">
    <property type="entry name" value="AraC_E-bd"/>
</dbReference>
<evidence type="ECO:0000313" key="2">
    <source>
        <dbReference type="EMBL" id="UUI71691.1"/>
    </source>
</evidence>
<dbReference type="InterPro" id="IPR029442">
    <property type="entry name" value="GyrI-like"/>
</dbReference>
<dbReference type="SUPFAM" id="SSF55136">
    <property type="entry name" value="Probable bacterial effector-binding domain"/>
    <property type="match status" value="1"/>
</dbReference>
<dbReference type="SMART" id="SM00871">
    <property type="entry name" value="AraC_E_bind"/>
    <property type="match status" value="1"/>
</dbReference>
<dbReference type="Proteomes" id="UP001316384">
    <property type="component" value="Chromosome"/>
</dbReference>
<dbReference type="EMBL" id="CP101987">
    <property type="protein sequence ID" value="UUI71691.1"/>
    <property type="molecule type" value="Genomic_DNA"/>
</dbReference>
<proteinExistence type="predicted"/>
<dbReference type="RefSeq" id="WP_227576726.1">
    <property type="nucleotide sequence ID" value="NZ_CP101987.1"/>
</dbReference>
<protein>
    <submittedName>
        <fullName evidence="2">GyrI-like domain-containing protein</fullName>
    </submittedName>
</protein>
<evidence type="ECO:0000313" key="3">
    <source>
        <dbReference type="Proteomes" id="UP001316384"/>
    </source>
</evidence>
<dbReference type="Pfam" id="PF06445">
    <property type="entry name" value="GyrI-like"/>
    <property type="match status" value="1"/>
</dbReference>
<sequence length="156" mass="16721">METTRTDLNPATIAAVRATVPMPELTAFYDSAYDRVTEAAGREGWTIAGPAFGWYHSMPTDMVDLTAGFVVEGAALGESSEGVEVTEMPGGAALVLIHTGSYDGLSDAWSRLEQERAALGLEGRGDFWEEYVTDPAPDGDPDLNITRLVLPLRVDA</sequence>
<keyword evidence="3" id="KW-1185">Reference proteome</keyword>